<protein>
    <recommendedName>
        <fullName evidence="20">Protein kinase domain-containing protein</fullName>
    </recommendedName>
</protein>
<evidence type="ECO:0000256" key="11">
    <source>
        <dbReference type="ARBA" id="ARBA00022840"/>
    </source>
</evidence>
<dbReference type="InterPro" id="IPR011009">
    <property type="entry name" value="Kinase-like_dom_sf"/>
</dbReference>
<evidence type="ECO:0000256" key="15">
    <source>
        <dbReference type="ARBA" id="ARBA00047558"/>
    </source>
</evidence>
<dbReference type="InterPro" id="IPR018097">
    <property type="entry name" value="EGF_Ca-bd_CS"/>
</dbReference>
<accession>A0A087H173</accession>
<evidence type="ECO:0000256" key="3">
    <source>
        <dbReference type="ARBA" id="ARBA00022536"/>
    </source>
</evidence>
<evidence type="ECO:0000256" key="2">
    <source>
        <dbReference type="ARBA" id="ARBA00022527"/>
    </source>
</evidence>
<dbReference type="InterPro" id="IPR008271">
    <property type="entry name" value="Ser/Thr_kinase_AS"/>
</dbReference>
<dbReference type="GO" id="GO:0005524">
    <property type="term" value="F:ATP binding"/>
    <property type="evidence" value="ECO:0007669"/>
    <property type="project" value="UniProtKB-KW"/>
</dbReference>
<keyword evidence="10" id="KW-0418">Kinase</keyword>
<dbReference type="Pfam" id="PF07645">
    <property type="entry name" value="EGF_CA"/>
    <property type="match status" value="1"/>
</dbReference>
<dbReference type="SUPFAM" id="SSF56112">
    <property type="entry name" value="Protein kinase-like (PK-like)"/>
    <property type="match status" value="1"/>
</dbReference>
<evidence type="ECO:0000313" key="21">
    <source>
        <dbReference type="EMBL" id="KFK35875.1"/>
    </source>
</evidence>
<evidence type="ECO:0000256" key="9">
    <source>
        <dbReference type="ARBA" id="ARBA00022741"/>
    </source>
</evidence>
<keyword evidence="7" id="KW-0732">Signal</keyword>
<dbReference type="AlphaFoldDB" id="A0A087H173"/>
<evidence type="ECO:0000256" key="12">
    <source>
        <dbReference type="ARBA" id="ARBA00022989"/>
    </source>
</evidence>
<evidence type="ECO:0000256" key="7">
    <source>
        <dbReference type="ARBA" id="ARBA00022729"/>
    </source>
</evidence>
<feature type="transmembrane region" description="Helical" evidence="19">
    <location>
        <begin position="88"/>
        <end position="106"/>
    </location>
</feature>
<keyword evidence="11" id="KW-0067">ATP-binding</keyword>
<dbReference type="FunFam" id="2.10.25.10:FF:000038">
    <property type="entry name" value="Fibrillin 2"/>
    <property type="match status" value="1"/>
</dbReference>
<dbReference type="PROSITE" id="PS01187">
    <property type="entry name" value="EGF_CA"/>
    <property type="match status" value="1"/>
</dbReference>
<dbReference type="InterPro" id="IPR000719">
    <property type="entry name" value="Prot_kinase_dom"/>
</dbReference>
<evidence type="ECO:0000256" key="10">
    <source>
        <dbReference type="ARBA" id="ARBA00022777"/>
    </source>
</evidence>
<proteinExistence type="predicted"/>
<comment type="subcellular location">
    <subcellularLocation>
        <location evidence="1">Membrane</location>
        <topology evidence="1">Single-pass type I membrane protein</topology>
    </subcellularLocation>
</comment>
<dbReference type="Gene3D" id="2.10.25.10">
    <property type="entry name" value="Laminin"/>
    <property type="match status" value="1"/>
</dbReference>
<keyword evidence="9" id="KW-0547">Nucleotide-binding</keyword>
<keyword evidence="3" id="KW-0245">EGF-like domain</keyword>
<dbReference type="OrthoDB" id="4062651at2759"/>
<keyword evidence="2" id="KW-0723">Serine/threonine-protein kinase</keyword>
<dbReference type="InterPro" id="IPR001881">
    <property type="entry name" value="EGF-like_Ca-bd_dom"/>
</dbReference>
<dbReference type="PROSITE" id="PS50011">
    <property type="entry name" value="PROTEIN_KINASE_DOM"/>
    <property type="match status" value="1"/>
</dbReference>
<keyword evidence="5" id="KW-0808">Transferase</keyword>
<dbReference type="OMA" id="TESHSIM"/>
<evidence type="ECO:0000256" key="1">
    <source>
        <dbReference type="ARBA" id="ARBA00004479"/>
    </source>
</evidence>
<keyword evidence="14" id="KW-1015">Disulfide bond</keyword>
<dbReference type="eggNOG" id="ENOG502QQPF">
    <property type="taxonomic scope" value="Eukaryota"/>
</dbReference>
<dbReference type="Pfam" id="PF07714">
    <property type="entry name" value="PK_Tyr_Ser-Thr"/>
    <property type="match status" value="1"/>
</dbReference>
<dbReference type="CDD" id="cd14066">
    <property type="entry name" value="STKc_IRAK"/>
    <property type="match status" value="1"/>
</dbReference>
<evidence type="ECO:0000313" key="22">
    <source>
        <dbReference type="Proteomes" id="UP000029120"/>
    </source>
</evidence>
<evidence type="ECO:0000256" key="16">
    <source>
        <dbReference type="ARBA" id="ARBA00047951"/>
    </source>
</evidence>
<organism evidence="21 22">
    <name type="scientific">Arabis alpina</name>
    <name type="common">Alpine rock-cress</name>
    <dbReference type="NCBI Taxonomy" id="50452"/>
    <lineage>
        <taxon>Eukaryota</taxon>
        <taxon>Viridiplantae</taxon>
        <taxon>Streptophyta</taxon>
        <taxon>Embryophyta</taxon>
        <taxon>Tracheophyta</taxon>
        <taxon>Spermatophyta</taxon>
        <taxon>Magnoliopsida</taxon>
        <taxon>eudicotyledons</taxon>
        <taxon>Gunneridae</taxon>
        <taxon>Pentapetalae</taxon>
        <taxon>rosids</taxon>
        <taxon>malvids</taxon>
        <taxon>Brassicales</taxon>
        <taxon>Brassicaceae</taxon>
        <taxon>Arabideae</taxon>
        <taxon>Arabis</taxon>
    </lineage>
</organism>
<comment type="catalytic activity">
    <reaction evidence="15">
        <text>L-seryl-[protein] + ATP = O-phospho-L-seryl-[protein] + ADP + H(+)</text>
        <dbReference type="Rhea" id="RHEA:17989"/>
        <dbReference type="Rhea" id="RHEA-COMP:9863"/>
        <dbReference type="Rhea" id="RHEA-COMP:11604"/>
        <dbReference type="ChEBI" id="CHEBI:15378"/>
        <dbReference type="ChEBI" id="CHEBI:29999"/>
        <dbReference type="ChEBI" id="CHEBI:30616"/>
        <dbReference type="ChEBI" id="CHEBI:83421"/>
        <dbReference type="ChEBI" id="CHEBI:456216"/>
    </reaction>
</comment>
<keyword evidence="6 19" id="KW-0812">Transmembrane</keyword>
<dbReference type="Proteomes" id="UP000029120">
    <property type="component" value="Chromosome 4"/>
</dbReference>
<evidence type="ECO:0000256" key="17">
    <source>
        <dbReference type="ARBA" id="ARBA00058961"/>
    </source>
</evidence>
<dbReference type="GO" id="GO:0007166">
    <property type="term" value="P:cell surface receptor signaling pathway"/>
    <property type="evidence" value="ECO:0007669"/>
    <property type="project" value="InterPro"/>
</dbReference>
<evidence type="ECO:0000256" key="14">
    <source>
        <dbReference type="ARBA" id="ARBA00023157"/>
    </source>
</evidence>
<evidence type="ECO:0000256" key="18">
    <source>
        <dbReference type="SAM" id="MobiDB-lite"/>
    </source>
</evidence>
<dbReference type="PROSITE" id="PS00108">
    <property type="entry name" value="PROTEIN_KINASE_ST"/>
    <property type="match status" value="1"/>
</dbReference>
<dbReference type="SUPFAM" id="SSF57196">
    <property type="entry name" value="EGF/Laminin"/>
    <property type="match status" value="1"/>
</dbReference>
<dbReference type="InterPro" id="IPR045274">
    <property type="entry name" value="WAK-like"/>
</dbReference>
<dbReference type="FunFam" id="3.30.200.20:FF:000043">
    <property type="entry name" value="Wall-associated receptor kinase 2"/>
    <property type="match status" value="1"/>
</dbReference>
<sequence>MENVMVKVAAEQTYLPGFFGNPYDSDQNGCQDIDECTHSIFRHNCSLSTCENTFGSFFCRCPSGHQLNITDMSCALETSPEYVRWTEIILGTIVGFLVILLAIIYVQRRMKRRKETELRKQYFEQNGGALLTQRLSVAEPSSFDFKVYTEEFLREATDGYDEKRILGEGGQGVVYKGVLPDNSVVAIKRARLGDDSQVEQFINEVLVLSTINHRNVVKLLGCCLESHVPLLVYEFIMSGTLYERLHGTMSDSFLTWSHRLRIAIEVAGTLAYLHSSASIPIIHRDMKTTNVLLDENLTAKVADFGASRLIPIDQQQLKTLVKGTFGYVDPEYHNTGLLNEKSDTFSFGVVLLELLSGQKPVSFERPPSTRHLVDYFTCAMREGKLNEVIDVKMTNADNHQEIHAASRIALDCTRAIGEERPTMKEVAAELEALRVTATKHEPKETSSIKNLSTLEIEAAP</sequence>
<comment type="catalytic activity">
    <reaction evidence="16">
        <text>L-threonyl-[protein] + ATP = O-phospho-L-threonyl-[protein] + ADP + H(+)</text>
        <dbReference type="Rhea" id="RHEA:46608"/>
        <dbReference type="Rhea" id="RHEA-COMP:11060"/>
        <dbReference type="Rhea" id="RHEA-COMP:11605"/>
        <dbReference type="ChEBI" id="CHEBI:15378"/>
        <dbReference type="ChEBI" id="CHEBI:30013"/>
        <dbReference type="ChEBI" id="CHEBI:30616"/>
        <dbReference type="ChEBI" id="CHEBI:61977"/>
        <dbReference type="ChEBI" id="CHEBI:456216"/>
    </reaction>
</comment>
<dbReference type="SMART" id="SM00179">
    <property type="entry name" value="EGF_CA"/>
    <property type="match status" value="1"/>
</dbReference>
<dbReference type="GO" id="GO:0005509">
    <property type="term" value="F:calcium ion binding"/>
    <property type="evidence" value="ECO:0007669"/>
    <property type="project" value="InterPro"/>
</dbReference>
<dbReference type="SMART" id="SM00220">
    <property type="entry name" value="S_TKc"/>
    <property type="match status" value="1"/>
</dbReference>
<dbReference type="GO" id="GO:0004674">
    <property type="term" value="F:protein serine/threonine kinase activity"/>
    <property type="evidence" value="ECO:0007669"/>
    <property type="project" value="UniProtKB-KW"/>
</dbReference>
<keyword evidence="12 19" id="KW-1133">Transmembrane helix</keyword>
<keyword evidence="8" id="KW-0677">Repeat</keyword>
<dbReference type="Gramene" id="KFK35875">
    <property type="protein sequence ID" value="KFK35875"/>
    <property type="gene ID" value="AALP_AA4G048200"/>
</dbReference>
<dbReference type="GO" id="GO:0005886">
    <property type="term" value="C:plasma membrane"/>
    <property type="evidence" value="ECO:0007669"/>
    <property type="project" value="TreeGrafter"/>
</dbReference>
<feature type="domain" description="Protein kinase" evidence="20">
    <location>
        <begin position="160"/>
        <end position="433"/>
    </location>
</feature>
<dbReference type="InterPro" id="IPR049883">
    <property type="entry name" value="NOTCH1_EGF-like"/>
</dbReference>
<gene>
    <name evidence="21" type="ordered locus">AALP_Aa4g048200</name>
</gene>
<evidence type="ECO:0000256" key="5">
    <source>
        <dbReference type="ARBA" id="ARBA00022679"/>
    </source>
</evidence>
<dbReference type="FunFam" id="1.10.510.10:FF:000084">
    <property type="entry name" value="Wall-associated receptor kinase 2"/>
    <property type="match status" value="1"/>
</dbReference>
<reference evidence="22" key="1">
    <citation type="journal article" date="2015" name="Nat. Plants">
        <title>Genome expansion of Arabis alpina linked with retrotransposition and reduced symmetric DNA methylation.</title>
        <authorList>
            <person name="Willing E.M."/>
            <person name="Rawat V."/>
            <person name="Mandakova T."/>
            <person name="Maumus F."/>
            <person name="James G.V."/>
            <person name="Nordstroem K.J."/>
            <person name="Becker C."/>
            <person name="Warthmann N."/>
            <person name="Chica C."/>
            <person name="Szarzynska B."/>
            <person name="Zytnicki M."/>
            <person name="Albani M.C."/>
            <person name="Kiefer C."/>
            <person name="Bergonzi S."/>
            <person name="Castaings L."/>
            <person name="Mateos J.L."/>
            <person name="Berns M.C."/>
            <person name="Bujdoso N."/>
            <person name="Piofczyk T."/>
            <person name="de Lorenzo L."/>
            <person name="Barrero-Sicilia C."/>
            <person name="Mateos I."/>
            <person name="Piednoel M."/>
            <person name="Hagmann J."/>
            <person name="Chen-Min-Tao R."/>
            <person name="Iglesias-Fernandez R."/>
            <person name="Schuster S.C."/>
            <person name="Alonso-Blanco C."/>
            <person name="Roudier F."/>
            <person name="Carbonero P."/>
            <person name="Paz-Ares J."/>
            <person name="Davis S.J."/>
            <person name="Pecinka A."/>
            <person name="Quesneville H."/>
            <person name="Colot V."/>
            <person name="Lysak M.A."/>
            <person name="Weigel D."/>
            <person name="Coupland G."/>
            <person name="Schneeberger K."/>
        </authorList>
    </citation>
    <scope>NUCLEOTIDE SEQUENCE [LARGE SCALE GENOMIC DNA]</scope>
    <source>
        <strain evidence="22">cv. Pajares</strain>
    </source>
</reference>
<keyword evidence="4" id="KW-0597">Phosphoprotein</keyword>
<evidence type="ECO:0000256" key="19">
    <source>
        <dbReference type="SAM" id="Phobius"/>
    </source>
</evidence>
<evidence type="ECO:0000256" key="13">
    <source>
        <dbReference type="ARBA" id="ARBA00023136"/>
    </source>
</evidence>
<dbReference type="InterPro" id="IPR001245">
    <property type="entry name" value="Ser-Thr/Tyr_kinase_cat_dom"/>
</dbReference>
<evidence type="ECO:0000256" key="6">
    <source>
        <dbReference type="ARBA" id="ARBA00022692"/>
    </source>
</evidence>
<dbReference type="Gene3D" id="1.10.510.10">
    <property type="entry name" value="Transferase(Phosphotransferase) domain 1"/>
    <property type="match status" value="1"/>
</dbReference>
<keyword evidence="22" id="KW-1185">Reference proteome</keyword>
<dbReference type="PANTHER" id="PTHR27005:SF524">
    <property type="entry name" value="WALL-ASSOCIATED RECEPTOR KINASE 2-RELATED"/>
    <property type="match status" value="1"/>
</dbReference>
<comment type="function">
    <text evidence="17">Serine/threonine-protein kinase that may function as a signaling receptor of extracellular matrix component. Binding to pectin may have significance in the control of cell expansion, morphogenesis and development.</text>
</comment>
<name>A0A087H173_ARAAL</name>
<evidence type="ECO:0000256" key="8">
    <source>
        <dbReference type="ARBA" id="ARBA00022737"/>
    </source>
</evidence>
<dbReference type="Gene3D" id="3.30.200.20">
    <property type="entry name" value="Phosphorylase Kinase, domain 1"/>
    <property type="match status" value="1"/>
</dbReference>
<dbReference type="CDD" id="cd00054">
    <property type="entry name" value="EGF_CA"/>
    <property type="match status" value="1"/>
</dbReference>
<feature type="region of interest" description="Disordered" evidence="18">
    <location>
        <begin position="438"/>
        <end position="460"/>
    </location>
</feature>
<keyword evidence="13 19" id="KW-0472">Membrane</keyword>
<dbReference type="PANTHER" id="PTHR27005">
    <property type="entry name" value="WALL-ASSOCIATED RECEPTOR KINASE-LIKE 21"/>
    <property type="match status" value="1"/>
</dbReference>
<evidence type="ECO:0000256" key="4">
    <source>
        <dbReference type="ARBA" id="ARBA00022553"/>
    </source>
</evidence>
<evidence type="ECO:0000259" key="20">
    <source>
        <dbReference type="PROSITE" id="PS50011"/>
    </source>
</evidence>
<dbReference type="EMBL" id="CM002872">
    <property type="protein sequence ID" value="KFK35875.1"/>
    <property type="molecule type" value="Genomic_DNA"/>
</dbReference>